<feature type="compositionally biased region" description="Polar residues" evidence="5">
    <location>
        <begin position="309"/>
        <end position="318"/>
    </location>
</feature>
<dbReference type="EMBL" id="RBZV01000005">
    <property type="protein sequence ID" value="RKP47411.1"/>
    <property type="molecule type" value="Genomic_DNA"/>
</dbReference>
<keyword evidence="8" id="KW-1185">Reference proteome</keyword>
<dbReference type="RefSeq" id="WP_121278360.1">
    <property type="nucleotide sequence ID" value="NZ_RBZV01000005.1"/>
</dbReference>
<dbReference type="PROSITE" id="PS50931">
    <property type="entry name" value="HTH_LYSR"/>
    <property type="match status" value="1"/>
</dbReference>
<dbReference type="InterPro" id="IPR036388">
    <property type="entry name" value="WH-like_DNA-bd_sf"/>
</dbReference>
<feature type="region of interest" description="Disordered" evidence="5">
    <location>
        <begin position="299"/>
        <end position="318"/>
    </location>
</feature>
<evidence type="ECO:0000313" key="7">
    <source>
        <dbReference type="EMBL" id="RKP47411.1"/>
    </source>
</evidence>
<dbReference type="Proteomes" id="UP000280434">
    <property type="component" value="Unassembled WGS sequence"/>
</dbReference>
<dbReference type="InterPro" id="IPR005119">
    <property type="entry name" value="LysR_subst-bd"/>
</dbReference>
<dbReference type="GO" id="GO:0003700">
    <property type="term" value="F:DNA-binding transcription factor activity"/>
    <property type="evidence" value="ECO:0007669"/>
    <property type="project" value="InterPro"/>
</dbReference>
<keyword evidence="3" id="KW-0238">DNA-binding</keyword>
<evidence type="ECO:0000259" key="6">
    <source>
        <dbReference type="PROSITE" id="PS50931"/>
    </source>
</evidence>
<dbReference type="InterPro" id="IPR036390">
    <property type="entry name" value="WH_DNA-bd_sf"/>
</dbReference>
<proteinExistence type="inferred from homology"/>
<sequence>MDLLAAMRIYVRVVERGSMSGAARDLGIGQPAVSERIDKLEQYLSVRLLRRSTRAISCTDAGVQFYERSKQVLEAAEEALSVVAQDDQALRGVLRIAAPQGLGEVVLPSILLRLRERHPDLNIELVLNDRVVDPVTEGVDLSLRLGATGEGSFVVRRLAHVRRVLVAAPAYLERHGVPAQPHELAAHPFIRVTGLFGDRQLQLVNPQRTIEHAPLSIAWGASHWRPVYELLLAGAGIGVLQEPVCFDALASGRLVRLLPDYTVPGFELNALFPSARPVPPKTRAILALLEKHLPAALAGHEPDAHNEPQTDQAQAPTI</sequence>
<comment type="similarity">
    <text evidence="1">Belongs to the LysR transcriptional regulatory family.</text>
</comment>
<dbReference type="PANTHER" id="PTHR30537">
    <property type="entry name" value="HTH-TYPE TRANSCRIPTIONAL REGULATOR"/>
    <property type="match status" value="1"/>
</dbReference>
<dbReference type="OrthoDB" id="8885940at2"/>
<accession>A0A494XCP6</accession>
<dbReference type="Pfam" id="PF03466">
    <property type="entry name" value="LysR_substrate"/>
    <property type="match status" value="1"/>
</dbReference>
<dbReference type="InterPro" id="IPR000847">
    <property type="entry name" value="LysR_HTH_N"/>
</dbReference>
<dbReference type="InterPro" id="IPR058163">
    <property type="entry name" value="LysR-type_TF_proteobact-type"/>
</dbReference>
<dbReference type="GO" id="GO:0003677">
    <property type="term" value="F:DNA binding"/>
    <property type="evidence" value="ECO:0007669"/>
    <property type="project" value="UniProtKB-KW"/>
</dbReference>
<comment type="caution">
    <text evidence="7">The sequence shown here is derived from an EMBL/GenBank/DDBJ whole genome shotgun (WGS) entry which is preliminary data.</text>
</comment>
<reference evidence="7 8" key="1">
    <citation type="submission" date="2018-10" db="EMBL/GenBank/DDBJ databases">
        <title>Paraburkholderia sp. 7MK8-2, isolated from soil.</title>
        <authorList>
            <person name="Gao Z.-H."/>
            <person name="Qiu L.-H."/>
        </authorList>
    </citation>
    <scope>NUCLEOTIDE SEQUENCE [LARGE SCALE GENOMIC DNA]</scope>
    <source>
        <strain evidence="7 8">7MK8-2</strain>
    </source>
</reference>
<dbReference type="Gene3D" id="3.40.190.290">
    <property type="match status" value="1"/>
</dbReference>
<evidence type="ECO:0000256" key="3">
    <source>
        <dbReference type="ARBA" id="ARBA00023125"/>
    </source>
</evidence>
<evidence type="ECO:0000313" key="8">
    <source>
        <dbReference type="Proteomes" id="UP000280434"/>
    </source>
</evidence>
<dbReference type="Gene3D" id="1.10.10.10">
    <property type="entry name" value="Winged helix-like DNA-binding domain superfamily/Winged helix DNA-binding domain"/>
    <property type="match status" value="1"/>
</dbReference>
<keyword evidence="4" id="KW-0804">Transcription</keyword>
<feature type="domain" description="HTH lysR-type" evidence="6">
    <location>
        <begin position="1"/>
        <end position="59"/>
    </location>
</feature>
<evidence type="ECO:0000256" key="4">
    <source>
        <dbReference type="ARBA" id="ARBA00023163"/>
    </source>
</evidence>
<name>A0A494XCP6_9BURK</name>
<dbReference type="PANTHER" id="PTHR30537:SF5">
    <property type="entry name" value="HTH-TYPE TRANSCRIPTIONAL ACTIVATOR TTDR-RELATED"/>
    <property type="match status" value="1"/>
</dbReference>
<dbReference type="SUPFAM" id="SSF53850">
    <property type="entry name" value="Periplasmic binding protein-like II"/>
    <property type="match status" value="1"/>
</dbReference>
<dbReference type="AlphaFoldDB" id="A0A494XCP6"/>
<dbReference type="CDD" id="cd08422">
    <property type="entry name" value="PBP2_CrgA_like"/>
    <property type="match status" value="1"/>
</dbReference>
<dbReference type="SUPFAM" id="SSF46785">
    <property type="entry name" value="Winged helix' DNA-binding domain"/>
    <property type="match status" value="1"/>
</dbReference>
<gene>
    <name evidence="7" type="ORF">D7S89_14235</name>
</gene>
<organism evidence="7 8">
    <name type="scientific">Trinickia fusca</name>
    <dbReference type="NCBI Taxonomy" id="2419777"/>
    <lineage>
        <taxon>Bacteria</taxon>
        <taxon>Pseudomonadati</taxon>
        <taxon>Pseudomonadota</taxon>
        <taxon>Betaproteobacteria</taxon>
        <taxon>Burkholderiales</taxon>
        <taxon>Burkholderiaceae</taxon>
        <taxon>Trinickia</taxon>
    </lineage>
</organism>
<evidence type="ECO:0000256" key="1">
    <source>
        <dbReference type="ARBA" id="ARBA00009437"/>
    </source>
</evidence>
<dbReference type="Pfam" id="PF00126">
    <property type="entry name" value="HTH_1"/>
    <property type="match status" value="1"/>
</dbReference>
<protein>
    <submittedName>
        <fullName evidence="7">LysR family transcriptional regulator</fullName>
    </submittedName>
</protein>
<evidence type="ECO:0000256" key="2">
    <source>
        <dbReference type="ARBA" id="ARBA00023015"/>
    </source>
</evidence>
<dbReference type="PRINTS" id="PR00039">
    <property type="entry name" value="HTHLYSR"/>
</dbReference>
<dbReference type="FunFam" id="1.10.10.10:FF:000001">
    <property type="entry name" value="LysR family transcriptional regulator"/>
    <property type="match status" value="1"/>
</dbReference>
<evidence type="ECO:0000256" key="5">
    <source>
        <dbReference type="SAM" id="MobiDB-lite"/>
    </source>
</evidence>
<keyword evidence="2" id="KW-0805">Transcription regulation</keyword>